<accession>A0A103YG37</accession>
<dbReference type="Proteomes" id="UP000243975">
    <property type="component" value="Unassembled WGS sequence"/>
</dbReference>
<dbReference type="STRING" id="59895.A0A103YG37"/>
<keyword evidence="2" id="KW-0732">Signal</keyword>
<keyword evidence="4" id="KW-0418">Kinase</keyword>
<keyword evidence="5" id="KW-1185">Reference proteome</keyword>
<comment type="caution">
    <text evidence="4">The sequence shown here is derived from an EMBL/GenBank/DDBJ whole genome shotgun (WGS) entry which is preliminary data.</text>
</comment>
<dbReference type="Gramene" id="KVI08457">
    <property type="protein sequence ID" value="KVI08457"/>
    <property type="gene ID" value="Ccrd_013176"/>
</dbReference>
<name>A0A103YG37_CYNCS</name>
<dbReference type="GO" id="GO:0030247">
    <property type="term" value="F:polysaccharide binding"/>
    <property type="evidence" value="ECO:0007669"/>
    <property type="project" value="InterPro"/>
</dbReference>
<dbReference type="PANTHER" id="PTHR33491">
    <property type="entry name" value="OSJNBA0016N04.9 PROTEIN"/>
    <property type="match status" value="1"/>
</dbReference>
<evidence type="ECO:0000256" key="2">
    <source>
        <dbReference type="ARBA" id="ARBA00022729"/>
    </source>
</evidence>
<proteinExistence type="predicted"/>
<feature type="non-terminal residue" evidence="4">
    <location>
        <position position="1"/>
    </location>
</feature>
<evidence type="ECO:0000259" key="3">
    <source>
        <dbReference type="Pfam" id="PF13947"/>
    </source>
</evidence>
<dbReference type="GO" id="GO:0016301">
    <property type="term" value="F:kinase activity"/>
    <property type="evidence" value="ECO:0007669"/>
    <property type="project" value="UniProtKB-KW"/>
</dbReference>
<dbReference type="Pfam" id="PF13947">
    <property type="entry name" value="GUB_WAK_bind"/>
    <property type="match status" value="1"/>
</dbReference>
<dbReference type="GO" id="GO:0016020">
    <property type="term" value="C:membrane"/>
    <property type="evidence" value="ECO:0007669"/>
    <property type="project" value="UniProtKB-SubCell"/>
</dbReference>
<keyword evidence="4" id="KW-0675">Receptor</keyword>
<feature type="domain" description="Wall-associated receptor kinase galacturonan-binding" evidence="3">
    <location>
        <begin position="21"/>
        <end position="78"/>
    </location>
</feature>
<dbReference type="AlphaFoldDB" id="A0A103YG37"/>
<protein>
    <submittedName>
        <fullName evidence="4">Wall-associated receptor kinase galacturonan-binding domain-containing protein</fullName>
    </submittedName>
</protein>
<sequence length="323" mass="35833">MILLALATSSTAVPYYAKRGCNDTCGQVRIPYPFEIGENCSVNRWYTVDCNSSTPYLSALNDLEVLRINLDNQTVTVNVSMISDCRNPVRNSSQILNVNLDGSPFLFSRRYNKFVVQGCGNAVILDEGSTLTGCSTTCPNDSVSEIISNCVGINCCQTTIPYNLKSYSMNLTSLERQVGGDAVCGWALLMDENSQVRSLAKNISHVPISLLWTLTDRDSSLIYCCFVKDNVKVDVGNGKSIMSYKCRSFNDYYEGNYYIRDGCDVSQECQRCISDGGSCSNNNTEYHEDGLVSKENWKCMYWGSVVEEKKSRAVILGKVIPVL</sequence>
<comment type="subcellular location">
    <subcellularLocation>
        <location evidence="1">Membrane</location>
        <topology evidence="1">Single-pass membrane protein</topology>
    </subcellularLocation>
</comment>
<evidence type="ECO:0000313" key="4">
    <source>
        <dbReference type="EMBL" id="KVI08457.1"/>
    </source>
</evidence>
<gene>
    <name evidence="4" type="ORF">Ccrd_013176</name>
</gene>
<organism evidence="4 5">
    <name type="scientific">Cynara cardunculus var. scolymus</name>
    <name type="common">Globe artichoke</name>
    <name type="synonym">Cynara scolymus</name>
    <dbReference type="NCBI Taxonomy" id="59895"/>
    <lineage>
        <taxon>Eukaryota</taxon>
        <taxon>Viridiplantae</taxon>
        <taxon>Streptophyta</taxon>
        <taxon>Embryophyta</taxon>
        <taxon>Tracheophyta</taxon>
        <taxon>Spermatophyta</taxon>
        <taxon>Magnoliopsida</taxon>
        <taxon>eudicotyledons</taxon>
        <taxon>Gunneridae</taxon>
        <taxon>Pentapetalae</taxon>
        <taxon>asterids</taxon>
        <taxon>campanulids</taxon>
        <taxon>Asterales</taxon>
        <taxon>Asteraceae</taxon>
        <taxon>Carduoideae</taxon>
        <taxon>Cardueae</taxon>
        <taxon>Carduinae</taxon>
        <taxon>Cynara</taxon>
    </lineage>
</organism>
<reference evidence="4 5" key="1">
    <citation type="journal article" date="2016" name="Sci. Rep.">
        <title>The genome sequence of the outbreeding globe artichoke constructed de novo incorporating a phase-aware low-pass sequencing strategy of F1 progeny.</title>
        <authorList>
            <person name="Scaglione D."/>
            <person name="Reyes-Chin-Wo S."/>
            <person name="Acquadro A."/>
            <person name="Froenicke L."/>
            <person name="Portis E."/>
            <person name="Beitel C."/>
            <person name="Tirone M."/>
            <person name="Mauro R."/>
            <person name="Lo Monaco A."/>
            <person name="Mauromicale G."/>
            <person name="Faccioli P."/>
            <person name="Cattivelli L."/>
            <person name="Rieseberg L."/>
            <person name="Michelmore R."/>
            <person name="Lanteri S."/>
        </authorList>
    </citation>
    <scope>NUCLEOTIDE SEQUENCE [LARGE SCALE GENOMIC DNA]</scope>
    <source>
        <strain evidence="4">2C</strain>
    </source>
</reference>
<dbReference type="EMBL" id="LEKV01001118">
    <property type="protein sequence ID" value="KVI08457.1"/>
    <property type="molecule type" value="Genomic_DNA"/>
</dbReference>
<evidence type="ECO:0000313" key="5">
    <source>
        <dbReference type="Proteomes" id="UP000243975"/>
    </source>
</evidence>
<dbReference type="OMA" id="NTEYHED"/>
<keyword evidence="4" id="KW-0808">Transferase</keyword>
<evidence type="ECO:0000256" key="1">
    <source>
        <dbReference type="ARBA" id="ARBA00004167"/>
    </source>
</evidence>
<dbReference type="InterPro" id="IPR025287">
    <property type="entry name" value="WAK_GUB"/>
</dbReference>